<reference evidence="4 5" key="1">
    <citation type="submission" date="2017-08" db="EMBL/GenBank/DDBJ databases">
        <title>Infants hospitalized years apart are colonized by the same room-sourced microbial strains.</title>
        <authorList>
            <person name="Brooks B."/>
            <person name="Olm M.R."/>
            <person name="Firek B.A."/>
            <person name="Baker R."/>
            <person name="Thomas B.C."/>
            <person name="Morowitz M.J."/>
            <person name="Banfield J.F."/>
        </authorList>
    </citation>
    <scope>NUCLEOTIDE SEQUENCE [LARGE SCALE GENOMIC DNA]</scope>
    <source>
        <strain evidence="4">S2_003_000_R1_3</strain>
    </source>
</reference>
<dbReference type="Pfam" id="PF05223">
    <property type="entry name" value="MecA_N"/>
    <property type="match status" value="1"/>
</dbReference>
<keyword evidence="4" id="KW-0132">Cell division</keyword>
<dbReference type="GO" id="GO:0071555">
    <property type="term" value="P:cell wall organization"/>
    <property type="evidence" value="ECO:0007669"/>
    <property type="project" value="TreeGrafter"/>
</dbReference>
<evidence type="ECO:0000313" key="5">
    <source>
        <dbReference type="Proteomes" id="UP000249432"/>
    </source>
</evidence>
<gene>
    <name evidence="4" type="ORF">DI525_03115</name>
</gene>
<dbReference type="GO" id="GO:0008658">
    <property type="term" value="F:penicillin binding"/>
    <property type="evidence" value="ECO:0007669"/>
    <property type="project" value="InterPro"/>
</dbReference>
<evidence type="ECO:0000259" key="2">
    <source>
        <dbReference type="Pfam" id="PF00905"/>
    </source>
</evidence>
<organism evidence="4 5">
    <name type="scientific">Corynebacterium kroppenstedtii</name>
    <dbReference type="NCBI Taxonomy" id="161879"/>
    <lineage>
        <taxon>Bacteria</taxon>
        <taxon>Bacillati</taxon>
        <taxon>Actinomycetota</taxon>
        <taxon>Actinomycetes</taxon>
        <taxon>Mycobacteriales</taxon>
        <taxon>Corynebacteriaceae</taxon>
        <taxon>Corynebacterium</taxon>
    </lineage>
</organism>
<feature type="region of interest" description="Disordered" evidence="1">
    <location>
        <begin position="51"/>
        <end position="82"/>
    </location>
</feature>
<feature type="domain" description="Penicillin-binding protein transpeptidase" evidence="2">
    <location>
        <begin position="349"/>
        <end position="616"/>
    </location>
</feature>
<feature type="compositionally biased region" description="Basic and acidic residues" evidence="1">
    <location>
        <begin position="68"/>
        <end position="79"/>
    </location>
</feature>
<dbReference type="GO" id="GO:0051301">
    <property type="term" value="P:cell division"/>
    <property type="evidence" value="ECO:0007669"/>
    <property type="project" value="UniProtKB-KW"/>
</dbReference>
<dbReference type="PANTHER" id="PTHR30627">
    <property type="entry name" value="PEPTIDOGLYCAN D,D-TRANSPEPTIDASE"/>
    <property type="match status" value="1"/>
</dbReference>
<feature type="compositionally biased region" description="Acidic residues" evidence="1">
    <location>
        <begin position="58"/>
        <end position="67"/>
    </location>
</feature>
<dbReference type="InterPro" id="IPR050515">
    <property type="entry name" value="Beta-lactam/transpept"/>
</dbReference>
<accession>A0A2W5SYZ6</accession>
<dbReference type="PROSITE" id="PS51257">
    <property type="entry name" value="PROKAR_LIPOPROTEIN"/>
    <property type="match status" value="1"/>
</dbReference>
<keyword evidence="4" id="KW-0131">Cell cycle</keyword>
<evidence type="ECO:0000313" key="4">
    <source>
        <dbReference type="EMBL" id="PZR05873.1"/>
    </source>
</evidence>
<dbReference type="PANTHER" id="PTHR30627:SF24">
    <property type="entry name" value="PENICILLIN-BINDING PROTEIN 4B"/>
    <property type="match status" value="1"/>
</dbReference>
<dbReference type="InterPro" id="IPR001460">
    <property type="entry name" value="PCN-bd_Tpept"/>
</dbReference>
<dbReference type="SUPFAM" id="SSF54427">
    <property type="entry name" value="NTF2-like"/>
    <property type="match status" value="1"/>
</dbReference>
<sequence length="625" mass="65745">MQRVRLRRYGHGGKKILAVASVIVLATLSACTPKPAGAREAATDFAKQLSAMASSQDNDGDANDDEPIDHADKAADATDNKSAAEASITDSWKGLQAQDLKVSLKDFSSSGDVSVATYHYDWTLPKDRSLSYDAKATFAKTNQVWKVRWKPAVIHPDLGSDQHLELRALQADRAPVIGSDGQVLLEPGTQFRVLLNKHDSATINHVASILNDGHAGDAGVPTIDASAVHQSVKNVNGDYSVAMVPSRAHEVVDVLKGVDGVTLNEEPALVRPDPNFAPDILSRVSSIVNDELDGKNGWQVASVNPNGAVIKSLEEQQPTPAQSVKISLSKKVQDAAQKAVDTRADTEAMMVVISPSTGEVLAVAQTANADKKGDLALTGLFPPGSTFKMVTATAGIQHGLVTPDSTVPCPGTMEIGSRVVHNYNDFSLGNVSLTKAFAQSCNTTFADVSSKLKPGELKSTAQQFGIGQDYKIDGLDTLTGQVPQADELVDRVEGGFGQGKDLASPFGMALVAATAAAGKTPTPTLIESHKTTVKNTNVPMIDPPTIDKLRGMMRAVVTSGTARAIAGEGDVFGKTGEAEVSDGSHAWFAGYRGDLAFATLIPMGGGSEHSVAITQSFFQNLGGDE</sequence>
<dbReference type="InterPro" id="IPR032710">
    <property type="entry name" value="NTF2-like_dom_sf"/>
</dbReference>
<dbReference type="GO" id="GO:0071972">
    <property type="term" value="F:peptidoglycan L,D-transpeptidase activity"/>
    <property type="evidence" value="ECO:0007669"/>
    <property type="project" value="TreeGrafter"/>
</dbReference>
<dbReference type="InterPro" id="IPR007887">
    <property type="entry name" value="MecA_N"/>
</dbReference>
<dbReference type="SUPFAM" id="SSF56601">
    <property type="entry name" value="beta-lactamase/transpeptidase-like"/>
    <property type="match status" value="1"/>
</dbReference>
<feature type="domain" description="NTF2-like N-terminal transpeptidase" evidence="3">
    <location>
        <begin position="70"/>
        <end position="162"/>
    </location>
</feature>
<proteinExistence type="predicted"/>
<dbReference type="GO" id="GO:0005886">
    <property type="term" value="C:plasma membrane"/>
    <property type="evidence" value="ECO:0007669"/>
    <property type="project" value="TreeGrafter"/>
</dbReference>
<protein>
    <submittedName>
        <fullName evidence="4">Cell division protein FtsI</fullName>
    </submittedName>
</protein>
<dbReference type="InterPro" id="IPR012338">
    <property type="entry name" value="Beta-lactam/transpept-like"/>
</dbReference>
<evidence type="ECO:0000256" key="1">
    <source>
        <dbReference type="SAM" id="MobiDB-lite"/>
    </source>
</evidence>
<comment type="caution">
    <text evidence="4">The sequence shown here is derived from an EMBL/GenBank/DDBJ whole genome shotgun (WGS) entry which is preliminary data.</text>
</comment>
<dbReference type="GO" id="GO:0046677">
    <property type="term" value="P:response to antibiotic"/>
    <property type="evidence" value="ECO:0007669"/>
    <property type="project" value="InterPro"/>
</dbReference>
<dbReference type="Gene3D" id="3.40.710.10">
    <property type="entry name" value="DD-peptidase/beta-lactamase superfamily"/>
    <property type="match status" value="1"/>
</dbReference>
<evidence type="ECO:0000259" key="3">
    <source>
        <dbReference type="Pfam" id="PF05223"/>
    </source>
</evidence>
<dbReference type="Proteomes" id="UP000249432">
    <property type="component" value="Unassembled WGS sequence"/>
</dbReference>
<dbReference type="AlphaFoldDB" id="A0A2W5SYZ6"/>
<dbReference type="EMBL" id="QFRA01000004">
    <property type="protein sequence ID" value="PZR05873.1"/>
    <property type="molecule type" value="Genomic_DNA"/>
</dbReference>
<dbReference type="Pfam" id="PF00905">
    <property type="entry name" value="Transpeptidase"/>
    <property type="match status" value="1"/>
</dbReference>
<dbReference type="RefSeq" id="WP_303734336.1">
    <property type="nucleotide sequence ID" value="NZ_CAKZHK010000009.1"/>
</dbReference>
<name>A0A2W5SYZ6_9CORY</name>